<feature type="domain" description="DUF4136" evidence="2">
    <location>
        <begin position="30"/>
        <end position="182"/>
    </location>
</feature>
<evidence type="ECO:0000256" key="1">
    <source>
        <dbReference type="SAM" id="SignalP"/>
    </source>
</evidence>
<dbReference type="EMBL" id="CP034562">
    <property type="protein sequence ID" value="AZQ63654.1"/>
    <property type="molecule type" value="Genomic_DNA"/>
</dbReference>
<reference evidence="3 4" key="1">
    <citation type="submission" date="2018-12" db="EMBL/GenBank/DDBJ databases">
        <title>Flammeovirga pectinis sp. nov., isolated from the gut of the Korean scallop, Patinopecten yessoensis.</title>
        <authorList>
            <person name="Bae J.-W."/>
            <person name="Jeong Y.-S."/>
            <person name="Kang W."/>
        </authorList>
    </citation>
    <scope>NUCLEOTIDE SEQUENCE [LARGE SCALE GENOMIC DNA]</scope>
    <source>
        <strain evidence="3 4">L12M1</strain>
    </source>
</reference>
<dbReference type="RefSeq" id="WP_126616560.1">
    <property type="nucleotide sequence ID" value="NZ_CP034562.1"/>
</dbReference>
<feature type="chain" id="PRO_5019483822" evidence="1">
    <location>
        <begin position="21"/>
        <end position="184"/>
    </location>
</feature>
<dbReference type="AlphaFoldDB" id="A0A3S9P6B8"/>
<dbReference type="Pfam" id="PF13590">
    <property type="entry name" value="DUF4136"/>
    <property type="match status" value="1"/>
</dbReference>
<keyword evidence="1" id="KW-0732">Signal</keyword>
<protein>
    <submittedName>
        <fullName evidence="3">DUF4136 domain-containing protein</fullName>
    </submittedName>
</protein>
<dbReference type="KEGG" id="fll:EI427_15905"/>
<dbReference type="OrthoDB" id="5432251at2"/>
<keyword evidence="4" id="KW-1185">Reference proteome</keyword>
<feature type="signal peptide" evidence="1">
    <location>
        <begin position="1"/>
        <end position="20"/>
    </location>
</feature>
<dbReference type="PROSITE" id="PS51257">
    <property type="entry name" value="PROKAR_LIPOPROTEIN"/>
    <property type="match status" value="1"/>
</dbReference>
<organism evidence="3 4">
    <name type="scientific">Flammeovirga pectinis</name>
    <dbReference type="NCBI Taxonomy" id="2494373"/>
    <lineage>
        <taxon>Bacteria</taxon>
        <taxon>Pseudomonadati</taxon>
        <taxon>Bacteroidota</taxon>
        <taxon>Cytophagia</taxon>
        <taxon>Cytophagales</taxon>
        <taxon>Flammeovirgaceae</taxon>
        <taxon>Flammeovirga</taxon>
    </lineage>
</organism>
<name>A0A3S9P6B8_9BACT</name>
<evidence type="ECO:0000313" key="4">
    <source>
        <dbReference type="Proteomes" id="UP000267268"/>
    </source>
</evidence>
<proteinExistence type="predicted"/>
<gene>
    <name evidence="3" type="ORF">EI427_15905</name>
</gene>
<dbReference type="Gene3D" id="3.30.160.670">
    <property type="match status" value="1"/>
</dbReference>
<dbReference type="InterPro" id="IPR025411">
    <property type="entry name" value="DUF4136"/>
</dbReference>
<accession>A0A3S9P6B8</accession>
<sequence length="184" mass="20757">MKNIKNIFLTISMLIGVAFVVTSCSSTKITTDYNPGTNFSQYTSFSILPWQAQNAKINEFDRARVKNAVIENMQGLGYTYSENDTTADLQVGMVFTTKEKKSVTSYNAGYGGWYGPYGMGATHYSEYEYTEGTFVVDIFDTQAKKLLWEAAAVSTLSEKQESPVVRERNINRFVKSIFNKYPTK</sequence>
<evidence type="ECO:0000313" key="3">
    <source>
        <dbReference type="EMBL" id="AZQ63654.1"/>
    </source>
</evidence>
<evidence type="ECO:0000259" key="2">
    <source>
        <dbReference type="Pfam" id="PF13590"/>
    </source>
</evidence>
<dbReference type="Proteomes" id="UP000267268">
    <property type="component" value="Chromosome 1"/>
</dbReference>